<name>A0ABD3KDI0_EUCGL</name>
<keyword evidence="4" id="KW-0945">Host-virus interaction</keyword>
<evidence type="ECO:0000256" key="1">
    <source>
        <dbReference type="ARBA" id="ARBA00004251"/>
    </source>
</evidence>
<dbReference type="InterPro" id="IPR051378">
    <property type="entry name" value="Cell2Cell_Antifungal"/>
</dbReference>
<gene>
    <name evidence="17" type="ORF">ACJRO7_019543</name>
</gene>
<evidence type="ECO:0000259" key="16">
    <source>
        <dbReference type="PROSITE" id="PS51473"/>
    </source>
</evidence>
<dbReference type="GO" id="GO:0009506">
    <property type="term" value="C:plasmodesma"/>
    <property type="evidence" value="ECO:0007669"/>
    <property type="project" value="UniProtKB-SubCell"/>
</dbReference>
<evidence type="ECO:0000256" key="12">
    <source>
        <dbReference type="ARBA" id="ARBA00023157"/>
    </source>
</evidence>
<keyword evidence="18" id="KW-1185">Reference proteome</keyword>
<evidence type="ECO:0000256" key="5">
    <source>
        <dbReference type="ARBA" id="ARBA00022729"/>
    </source>
</evidence>
<evidence type="ECO:0000256" key="10">
    <source>
        <dbReference type="ARBA" id="ARBA00023022"/>
    </source>
</evidence>
<feature type="domain" description="Gnk2-homologous" evidence="16">
    <location>
        <begin position="24"/>
        <end position="127"/>
    </location>
</feature>
<dbReference type="GO" id="GO:0042742">
    <property type="term" value="P:defense response to bacterium"/>
    <property type="evidence" value="ECO:0007669"/>
    <property type="project" value="UniProtKB-KW"/>
</dbReference>
<proteinExistence type="inferred from homology"/>
<keyword evidence="9" id="KW-0965">Cell junction</keyword>
<dbReference type="GO" id="GO:0005886">
    <property type="term" value="C:plasma membrane"/>
    <property type="evidence" value="ECO:0007669"/>
    <property type="project" value="UniProtKB-SubCell"/>
</dbReference>
<dbReference type="PANTHER" id="PTHR32080:SF54">
    <property type="entry name" value="GNK2-HOMOLOGOUS DOMAIN-CONTAINING PROTEIN"/>
    <property type="match status" value="1"/>
</dbReference>
<feature type="signal peptide" evidence="15">
    <location>
        <begin position="1"/>
        <end position="20"/>
    </location>
</feature>
<accession>A0ABD3KDI0</accession>
<evidence type="ECO:0000256" key="2">
    <source>
        <dbReference type="ARBA" id="ARBA00022529"/>
    </source>
</evidence>
<dbReference type="PROSITE" id="PS51473">
    <property type="entry name" value="GNK2"/>
    <property type="match status" value="1"/>
</dbReference>
<keyword evidence="11" id="KW-0465">Mannose-binding</keyword>
<dbReference type="Pfam" id="PF01657">
    <property type="entry name" value="Stress-antifung"/>
    <property type="match status" value="1"/>
</dbReference>
<sequence>MKLAPIVAFGFLCICNYASGKPDLDVVSFICSDTLFSGTDVYRASVLEVVLQLQVGTPAYGCNYHFQFTSNSDTCYGRGACDGAFAPWDCEMCLNFAGDYLGVRCPQSVGVKLQLQDCRIRFESYSFVE</sequence>
<keyword evidence="5 15" id="KW-0732">Signal</keyword>
<dbReference type="AlphaFoldDB" id="A0ABD3KDI0"/>
<keyword evidence="2" id="KW-0929">Antimicrobial</keyword>
<evidence type="ECO:0000256" key="9">
    <source>
        <dbReference type="ARBA" id="ARBA00022949"/>
    </source>
</evidence>
<evidence type="ECO:0000256" key="15">
    <source>
        <dbReference type="SAM" id="SignalP"/>
    </source>
</evidence>
<reference evidence="17 18" key="1">
    <citation type="submission" date="2024-11" db="EMBL/GenBank/DDBJ databases">
        <title>Chromosome-level genome assembly of Eucalyptus globulus Labill. provides insights into its genome evolution.</title>
        <authorList>
            <person name="Li X."/>
        </authorList>
    </citation>
    <scope>NUCLEOTIDE SEQUENCE [LARGE SCALE GENOMIC DNA]</scope>
    <source>
        <strain evidence="17">CL2024</strain>
        <tissue evidence="17">Fresh tender leaves</tissue>
    </source>
</reference>
<evidence type="ECO:0000256" key="14">
    <source>
        <dbReference type="ARBA" id="ARBA00038393"/>
    </source>
</evidence>
<evidence type="ECO:0000256" key="11">
    <source>
        <dbReference type="ARBA" id="ARBA00023035"/>
    </source>
</evidence>
<keyword evidence="3" id="KW-0295">Fungicide</keyword>
<dbReference type="PANTHER" id="PTHR32080">
    <property type="entry name" value="ANTIFUNGAL PROTEIN GINKBILOBIN-2-LIKE"/>
    <property type="match status" value="1"/>
</dbReference>
<dbReference type="InterPro" id="IPR002902">
    <property type="entry name" value="GNK2"/>
</dbReference>
<dbReference type="Proteomes" id="UP001634007">
    <property type="component" value="Unassembled WGS sequence"/>
</dbReference>
<evidence type="ECO:0000256" key="8">
    <source>
        <dbReference type="ARBA" id="ARBA00022821"/>
    </source>
</evidence>
<comment type="caution">
    <text evidence="17">The sequence shown here is derived from an EMBL/GenBank/DDBJ whole genome shotgun (WGS) entry which is preliminary data.</text>
</comment>
<comment type="similarity">
    <text evidence="14">Belongs to the cysteine-rich repeat secretory protein family. Plasmodesmata-located proteins (PDLD) subfamily.</text>
</comment>
<feature type="chain" id="PRO_5044784030" description="Gnk2-homologous domain-containing protein" evidence="15">
    <location>
        <begin position="21"/>
        <end position="129"/>
    </location>
</feature>
<evidence type="ECO:0000313" key="17">
    <source>
        <dbReference type="EMBL" id="KAL3738031.1"/>
    </source>
</evidence>
<dbReference type="InterPro" id="IPR038408">
    <property type="entry name" value="GNK2_sf"/>
</dbReference>
<organism evidence="17 18">
    <name type="scientific">Eucalyptus globulus</name>
    <name type="common">Tasmanian blue gum</name>
    <dbReference type="NCBI Taxonomy" id="34317"/>
    <lineage>
        <taxon>Eukaryota</taxon>
        <taxon>Viridiplantae</taxon>
        <taxon>Streptophyta</taxon>
        <taxon>Embryophyta</taxon>
        <taxon>Tracheophyta</taxon>
        <taxon>Spermatophyta</taxon>
        <taxon>Magnoliopsida</taxon>
        <taxon>eudicotyledons</taxon>
        <taxon>Gunneridae</taxon>
        <taxon>Pentapetalae</taxon>
        <taxon>rosids</taxon>
        <taxon>malvids</taxon>
        <taxon>Myrtales</taxon>
        <taxon>Myrtaceae</taxon>
        <taxon>Myrtoideae</taxon>
        <taxon>Eucalypteae</taxon>
        <taxon>Eucalyptus</taxon>
    </lineage>
</organism>
<dbReference type="GO" id="GO:0050832">
    <property type="term" value="P:defense response to fungus"/>
    <property type="evidence" value="ECO:0007669"/>
    <property type="project" value="UniProtKB-KW"/>
</dbReference>
<evidence type="ECO:0000256" key="13">
    <source>
        <dbReference type="ARBA" id="ARBA00024184"/>
    </source>
</evidence>
<comment type="subcellular location">
    <subcellularLocation>
        <location evidence="13">Cell junction</location>
        <location evidence="13">Plasmodesma</location>
    </subcellularLocation>
    <subcellularLocation>
        <location evidence="1">Cell membrane</location>
        <topology evidence="1">Single-pass type I membrane protein</topology>
    </subcellularLocation>
</comment>
<keyword evidence="6" id="KW-0430">Lectin</keyword>
<dbReference type="EMBL" id="JBJKBG010000005">
    <property type="protein sequence ID" value="KAL3738031.1"/>
    <property type="molecule type" value="Genomic_DNA"/>
</dbReference>
<dbReference type="Gene3D" id="3.30.430.20">
    <property type="entry name" value="Gnk2 domain, C-X8-C-X2-C motif"/>
    <property type="match status" value="1"/>
</dbReference>
<dbReference type="GO" id="GO:0031640">
    <property type="term" value="P:killing of cells of another organism"/>
    <property type="evidence" value="ECO:0007669"/>
    <property type="project" value="UniProtKB-KW"/>
</dbReference>
<evidence type="ECO:0000256" key="6">
    <source>
        <dbReference type="ARBA" id="ARBA00022734"/>
    </source>
</evidence>
<keyword evidence="10" id="KW-0044">Antibiotic</keyword>
<evidence type="ECO:0000256" key="3">
    <source>
        <dbReference type="ARBA" id="ARBA00022577"/>
    </source>
</evidence>
<keyword evidence="8" id="KW-0611">Plant defense</keyword>
<evidence type="ECO:0000256" key="7">
    <source>
        <dbReference type="ARBA" id="ARBA00022737"/>
    </source>
</evidence>
<keyword evidence="7" id="KW-0677">Repeat</keyword>
<evidence type="ECO:0000256" key="4">
    <source>
        <dbReference type="ARBA" id="ARBA00022581"/>
    </source>
</evidence>
<evidence type="ECO:0000313" key="18">
    <source>
        <dbReference type="Proteomes" id="UP001634007"/>
    </source>
</evidence>
<dbReference type="GO" id="GO:0005537">
    <property type="term" value="F:D-mannose binding"/>
    <property type="evidence" value="ECO:0007669"/>
    <property type="project" value="UniProtKB-KW"/>
</dbReference>
<protein>
    <recommendedName>
        <fullName evidence="16">Gnk2-homologous domain-containing protein</fullName>
    </recommendedName>
</protein>
<keyword evidence="12" id="KW-1015">Disulfide bond</keyword>